<dbReference type="EMBL" id="FRXN01000003">
    <property type="protein sequence ID" value="SHO62943.1"/>
    <property type="molecule type" value="Genomic_DNA"/>
</dbReference>
<feature type="signal peptide" evidence="1">
    <location>
        <begin position="1"/>
        <end position="17"/>
    </location>
</feature>
<evidence type="ECO:0000313" key="3">
    <source>
        <dbReference type="Proteomes" id="UP000184609"/>
    </source>
</evidence>
<feature type="chain" id="PRO_5012862125" evidence="1">
    <location>
        <begin position="18"/>
        <end position="274"/>
    </location>
</feature>
<reference evidence="3" key="1">
    <citation type="submission" date="2016-12" db="EMBL/GenBank/DDBJ databases">
        <authorList>
            <person name="Varghese N."/>
            <person name="Submissions S."/>
        </authorList>
    </citation>
    <scope>NUCLEOTIDE SEQUENCE [LARGE SCALE GENOMIC DNA]</scope>
    <source>
        <strain evidence="3">DSM 25035</strain>
    </source>
</reference>
<keyword evidence="3" id="KW-1185">Reference proteome</keyword>
<gene>
    <name evidence="2" type="ORF">SAMN04488108_2417</name>
</gene>
<keyword evidence="1" id="KW-0732">Signal</keyword>
<dbReference type="OrthoDB" id="1116010at2"/>
<organism evidence="2 3">
    <name type="scientific">Algoriphagus zhangzhouensis</name>
    <dbReference type="NCBI Taxonomy" id="1073327"/>
    <lineage>
        <taxon>Bacteria</taxon>
        <taxon>Pseudomonadati</taxon>
        <taxon>Bacteroidota</taxon>
        <taxon>Cytophagia</taxon>
        <taxon>Cytophagales</taxon>
        <taxon>Cyclobacteriaceae</taxon>
        <taxon>Algoriphagus</taxon>
    </lineage>
</organism>
<dbReference type="AlphaFoldDB" id="A0A1M7ZDJ4"/>
<protein>
    <submittedName>
        <fullName evidence="2">Uncharacterized protein</fullName>
    </submittedName>
</protein>
<evidence type="ECO:0000256" key="1">
    <source>
        <dbReference type="SAM" id="SignalP"/>
    </source>
</evidence>
<dbReference type="RefSeq" id="WP_073572056.1">
    <property type="nucleotide sequence ID" value="NZ_FRXN01000003.1"/>
</dbReference>
<dbReference type="Proteomes" id="UP000184609">
    <property type="component" value="Unassembled WGS sequence"/>
</dbReference>
<accession>A0A1M7ZDJ4</accession>
<proteinExistence type="predicted"/>
<dbReference type="STRING" id="1073327.SAMN04488108_2417"/>
<sequence>MKKLWVIFFLISGLLKAQEALTEDPIATIPFQQLDLISFDTKDQIFASNTKGDIYLYDSKGSQKNYFSPPRQGKLNQLEANWTVNIFSFSYDLQSYQILDRFLNPISDGSLMIPDINLAKAATLGNNNVVWIWDESDFSLKRMDFLRKIILDSQPLNLILDIGILDVKEIREFKNMLFMNVPQTGVFIFDNQGNLIKKLEQQGIERLCFWKEYLLWIENETIWSVSIENGEKSPLMESPIPEATGIQIGQENIAIYGQDKIYLYQLPEKIKTLN</sequence>
<name>A0A1M7ZDJ4_9BACT</name>
<evidence type="ECO:0000313" key="2">
    <source>
        <dbReference type="EMBL" id="SHO62943.1"/>
    </source>
</evidence>